<dbReference type="Proteomes" id="UP001139502">
    <property type="component" value="Unassembled WGS sequence"/>
</dbReference>
<keyword evidence="6" id="KW-1185">Reference proteome</keyword>
<evidence type="ECO:0000256" key="2">
    <source>
        <dbReference type="PROSITE-ProRule" id="PRU00252"/>
    </source>
</evidence>
<dbReference type="SUPFAM" id="SSF50249">
    <property type="entry name" value="Nucleic acid-binding proteins"/>
    <property type="match status" value="1"/>
</dbReference>
<accession>A0A9X2HDS1</accession>
<sequence>MARPNINDFRVTGNLVKDPEAVQLKSGKRLTTFTLAENNRQFNREAQQWEDGEPNYFDVAVDADSSRLGNLAQNVGESLHKGDRVSVEGSYTASPYVNKNGEAGINHKIWASEVSPSLMFASADLHQNPRAETSPSAQAETATTWEAAQPGSGGPDMG</sequence>
<dbReference type="PROSITE" id="PS50935">
    <property type="entry name" value="SSB"/>
    <property type="match status" value="1"/>
</dbReference>
<name>A0A9X2HDS1_9MICC</name>
<comment type="caution">
    <text evidence="5">The sequence shown here is derived from an EMBL/GenBank/DDBJ whole genome shotgun (WGS) entry which is preliminary data.</text>
</comment>
<evidence type="ECO:0000256" key="4">
    <source>
        <dbReference type="SAM" id="MobiDB-lite"/>
    </source>
</evidence>
<dbReference type="Gene3D" id="2.40.50.140">
    <property type="entry name" value="Nucleic acid-binding proteins"/>
    <property type="match status" value="1"/>
</dbReference>
<organism evidence="5 6">
    <name type="scientific">Rothia santali</name>
    <dbReference type="NCBI Taxonomy" id="2949643"/>
    <lineage>
        <taxon>Bacteria</taxon>
        <taxon>Bacillati</taxon>
        <taxon>Actinomycetota</taxon>
        <taxon>Actinomycetes</taxon>
        <taxon>Micrococcales</taxon>
        <taxon>Micrococcaceae</taxon>
        <taxon>Rothia</taxon>
    </lineage>
</organism>
<dbReference type="InterPro" id="IPR011344">
    <property type="entry name" value="ssDNA-bd"/>
</dbReference>
<evidence type="ECO:0000313" key="5">
    <source>
        <dbReference type="EMBL" id="MCP3425832.1"/>
    </source>
</evidence>
<dbReference type="CDD" id="cd04496">
    <property type="entry name" value="SSB_OBF"/>
    <property type="match status" value="1"/>
</dbReference>
<gene>
    <name evidence="5" type="ORF">NBM05_07380</name>
</gene>
<dbReference type="AlphaFoldDB" id="A0A9X2HDS1"/>
<dbReference type="EMBL" id="JANAFB010000014">
    <property type="protein sequence ID" value="MCP3425832.1"/>
    <property type="molecule type" value="Genomic_DNA"/>
</dbReference>
<keyword evidence="1 2" id="KW-0238">DNA-binding</keyword>
<reference evidence="5" key="1">
    <citation type="submission" date="2022-06" db="EMBL/GenBank/DDBJ databases">
        <title>Rothia sp. isolated from sandalwood seedling.</title>
        <authorList>
            <person name="Tuikhar N."/>
            <person name="Kirdat K."/>
            <person name="Thorat V."/>
            <person name="Swetha P."/>
            <person name="Padma S."/>
            <person name="Sundararaj R."/>
            <person name="Yadav A."/>
        </authorList>
    </citation>
    <scope>NUCLEOTIDE SEQUENCE</scope>
    <source>
        <strain evidence="5">AR01</strain>
    </source>
</reference>
<protein>
    <recommendedName>
        <fullName evidence="3">Single-stranded DNA-binding protein</fullName>
    </recommendedName>
</protein>
<dbReference type="RefSeq" id="WP_254166217.1">
    <property type="nucleotide sequence ID" value="NZ_JANAFB010000014.1"/>
</dbReference>
<dbReference type="GO" id="GO:0003697">
    <property type="term" value="F:single-stranded DNA binding"/>
    <property type="evidence" value="ECO:0007669"/>
    <property type="project" value="InterPro"/>
</dbReference>
<evidence type="ECO:0000313" key="6">
    <source>
        <dbReference type="Proteomes" id="UP001139502"/>
    </source>
</evidence>
<evidence type="ECO:0000256" key="3">
    <source>
        <dbReference type="RuleBase" id="RU000524"/>
    </source>
</evidence>
<dbReference type="GO" id="GO:0006260">
    <property type="term" value="P:DNA replication"/>
    <property type="evidence" value="ECO:0007669"/>
    <property type="project" value="InterPro"/>
</dbReference>
<evidence type="ECO:0000256" key="1">
    <source>
        <dbReference type="ARBA" id="ARBA00023125"/>
    </source>
</evidence>
<feature type="compositionally biased region" description="Low complexity" evidence="4">
    <location>
        <begin position="137"/>
        <end position="149"/>
    </location>
</feature>
<feature type="region of interest" description="Disordered" evidence="4">
    <location>
        <begin position="123"/>
        <end position="158"/>
    </location>
</feature>
<dbReference type="InterPro" id="IPR012340">
    <property type="entry name" value="NA-bd_OB-fold"/>
</dbReference>
<dbReference type="InterPro" id="IPR000424">
    <property type="entry name" value="Primosome_PriB/ssb"/>
</dbReference>
<dbReference type="NCBIfam" id="TIGR00621">
    <property type="entry name" value="ssb"/>
    <property type="match status" value="1"/>
</dbReference>
<proteinExistence type="predicted"/>
<dbReference type="Pfam" id="PF00436">
    <property type="entry name" value="SSB"/>
    <property type="match status" value="1"/>
</dbReference>